<dbReference type="InterPro" id="IPR027417">
    <property type="entry name" value="P-loop_NTPase"/>
</dbReference>
<gene>
    <name evidence="1" type="ORF">GO499_07580</name>
</gene>
<protein>
    <recommendedName>
        <fullName evidence="3">Sulfotransferase family protein</fullName>
    </recommendedName>
</protein>
<accession>A0A6P1SZW3</accession>
<evidence type="ECO:0000313" key="1">
    <source>
        <dbReference type="EMBL" id="QHQ35065.1"/>
    </source>
</evidence>
<dbReference type="Gene3D" id="3.40.50.300">
    <property type="entry name" value="P-loop containing nucleotide triphosphate hydrolases"/>
    <property type="match status" value="1"/>
</dbReference>
<dbReference type="AlphaFoldDB" id="A0A6P1SZW3"/>
<sequence length="274" mass="31236">MPRLILHIGIMKTGSSALQRFFARNRAVLPAFGLHYPKATAADGRPLEKHADIVEALQSEVATGSPHPRLGPARDVLERYLSRAERRRTTLLSAEGLAVHRYPGAQLFEGLQQRFDIRVVVFLRRQDEWALSTYREHVMRPDIAESRPFRDWVEAPEIQAQMDYDGLLTAWMRAVGEENIRVLRYPHELPLLPSFLKAADLPRALLSLPFHTARVKESVTDTVLLDQLVANGGVPQKPDLSQEERDQLLDTFQRSNYLAKNRFRPELGPLFAMD</sequence>
<dbReference type="KEGG" id="amaq:GO499_07580"/>
<evidence type="ECO:0008006" key="3">
    <source>
        <dbReference type="Google" id="ProtNLM"/>
    </source>
</evidence>
<evidence type="ECO:0000313" key="2">
    <source>
        <dbReference type="Proteomes" id="UP000464495"/>
    </source>
</evidence>
<dbReference type="RefSeq" id="WP_161861630.1">
    <property type="nucleotide sequence ID" value="NZ_CP046620.1"/>
</dbReference>
<dbReference type="EMBL" id="CP046620">
    <property type="protein sequence ID" value="QHQ35065.1"/>
    <property type="molecule type" value="Genomic_DNA"/>
</dbReference>
<dbReference type="SUPFAM" id="SSF52540">
    <property type="entry name" value="P-loop containing nucleoside triphosphate hydrolases"/>
    <property type="match status" value="1"/>
</dbReference>
<keyword evidence="2" id="KW-1185">Reference proteome</keyword>
<reference evidence="1 2" key="1">
    <citation type="submission" date="2019-12" db="EMBL/GenBank/DDBJ databases">
        <title>Complete genome sequence of Algicella marina strain 9Alg 56(T) isolated from the red alga Tichocarpus crinitus.</title>
        <authorList>
            <person name="Kim S.-G."/>
            <person name="Nedashkovskaya O.I."/>
        </authorList>
    </citation>
    <scope>NUCLEOTIDE SEQUENCE [LARGE SCALE GENOMIC DNA]</scope>
    <source>
        <strain evidence="1 2">9Alg 56</strain>
    </source>
</reference>
<dbReference type="Proteomes" id="UP000464495">
    <property type="component" value="Chromosome"/>
</dbReference>
<organism evidence="1 2">
    <name type="scientific">Algicella marina</name>
    <dbReference type="NCBI Taxonomy" id="2683284"/>
    <lineage>
        <taxon>Bacteria</taxon>
        <taxon>Pseudomonadati</taxon>
        <taxon>Pseudomonadota</taxon>
        <taxon>Alphaproteobacteria</taxon>
        <taxon>Rhodobacterales</taxon>
        <taxon>Paracoccaceae</taxon>
        <taxon>Algicella</taxon>
    </lineage>
</organism>
<proteinExistence type="predicted"/>
<name>A0A6P1SZW3_9RHOB</name>